<dbReference type="AlphaFoldDB" id="A0A6C0C366"/>
<name>A0A6C0C366_9ZZZZ</name>
<proteinExistence type="predicted"/>
<dbReference type="EMBL" id="MN739312">
    <property type="protein sequence ID" value="QHS98234.1"/>
    <property type="molecule type" value="Genomic_DNA"/>
</dbReference>
<evidence type="ECO:0000313" key="1">
    <source>
        <dbReference type="EMBL" id="QHS98234.1"/>
    </source>
</evidence>
<organism evidence="1">
    <name type="scientific">viral metagenome</name>
    <dbReference type="NCBI Taxonomy" id="1070528"/>
    <lineage>
        <taxon>unclassified sequences</taxon>
        <taxon>metagenomes</taxon>
        <taxon>organismal metagenomes</taxon>
    </lineage>
</organism>
<protein>
    <submittedName>
        <fullName evidence="1">Uncharacterized protein</fullName>
    </submittedName>
</protein>
<sequence>MYDEANKEVYDIIKNAIESKLEYKDALHPQPSLILYEYIQEKLNEFFERNLNLCNYAYTGQSTTHWIYKHTDNVYYIAFISLEDNGILDSSYRISSIFKATQYHVKQFYLVDFVDERACQYVSEYLPGPYDILPKI</sequence>
<accession>A0A6C0C366</accession>
<reference evidence="1" key="1">
    <citation type="journal article" date="2020" name="Nature">
        <title>Giant virus diversity and host interactions through global metagenomics.</title>
        <authorList>
            <person name="Schulz F."/>
            <person name="Roux S."/>
            <person name="Paez-Espino D."/>
            <person name="Jungbluth S."/>
            <person name="Walsh D.A."/>
            <person name="Denef V.J."/>
            <person name="McMahon K.D."/>
            <person name="Konstantinidis K.T."/>
            <person name="Eloe-Fadrosh E.A."/>
            <person name="Kyrpides N.C."/>
            <person name="Woyke T."/>
        </authorList>
    </citation>
    <scope>NUCLEOTIDE SEQUENCE</scope>
    <source>
        <strain evidence="1">GVMAG-M-3300020182-84</strain>
    </source>
</reference>